<dbReference type="AlphaFoldDB" id="A0A094JHB5"/>
<dbReference type="Proteomes" id="UP000054363">
    <property type="component" value="Unassembled WGS sequence"/>
</dbReference>
<keyword evidence="4 5" id="KW-0472">Membrane</keyword>
<dbReference type="NCBIfam" id="TIGR03902">
    <property type="entry name" value="rhom_GG_sort"/>
    <property type="match status" value="1"/>
</dbReference>
<dbReference type="GO" id="GO:0016020">
    <property type="term" value="C:membrane"/>
    <property type="evidence" value="ECO:0007669"/>
    <property type="project" value="UniProtKB-SubCell"/>
</dbReference>
<evidence type="ECO:0000256" key="2">
    <source>
        <dbReference type="ARBA" id="ARBA00022692"/>
    </source>
</evidence>
<dbReference type="RefSeq" id="WP_034774536.1">
    <property type="nucleotide sequence ID" value="NZ_JPER01000001.1"/>
</dbReference>
<dbReference type="SUPFAM" id="SSF144091">
    <property type="entry name" value="Rhomboid-like"/>
    <property type="match status" value="1"/>
</dbReference>
<evidence type="ECO:0000256" key="4">
    <source>
        <dbReference type="ARBA" id="ARBA00023136"/>
    </source>
</evidence>
<feature type="domain" description="Peptidase S54 rhomboid" evidence="6">
    <location>
        <begin position="45"/>
        <end position="188"/>
    </location>
</feature>
<accession>A0A094JHB5</accession>
<feature type="transmembrane region" description="Helical" evidence="5">
    <location>
        <begin position="170"/>
        <end position="187"/>
    </location>
</feature>
<dbReference type="STRING" id="435908.IDSA_04520"/>
<evidence type="ECO:0000256" key="5">
    <source>
        <dbReference type="SAM" id="Phobius"/>
    </source>
</evidence>
<dbReference type="Gene3D" id="1.20.1540.10">
    <property type="entry name" value="Rhomboid-like"/>
    <property type="match status" value="1"/>
</dbReference>
<keyword evidence="8" id="KW-1185">Reference proteome</keyword>
<dbReference type="Pfam" id="PF01694">
    <property type="entry name" value="Rhomboid"/>
    <property type="match status" value="1"/>
</dbReference>
<evidence type="ECO:0000256" key="3">
    <source>
        <dbReference type="ARBA" id="ARBA00022989"/>
    </source>
</evidence>
<feature type="transmembrane region" description="Helical" evidence="5">
    <location>
        <begin position="7"/>
        <end position="24"/>
    </location>
</feature>
<dbReference type="OrthoDB" id="196054at2"/>
<name>A0A094JHB5_9GAMM</name>
<dbReference type="InterPro" id="IPR023826">
    <property type="entry name" value="Rhom-like_SP_proteobac"/>
</dbReference>
<dbReference type="GO" id="GO:0004252">
    <property type="term" value="F:serine-type endopeptidase activity"/>
    <property type="evidence" value="ECO:0007669"/>
    <property type="project" value="InterPro"/>
</dbReference>
<feature type="transmembrane region" description="Helical" evidence="5">
    <location>
        <begin position="109"/>
        <end position="128"/>
    </location>
</feature>
<sequence>MPQQLQVIICALLVVVIATWLHFYQTELPQLLDHFDFDRERIWDEPWRILTAHVMHLNLQHLMLNGAGLIIVTVLFARHFSVRTWLNAVTIITVGISLWVWLLGFPDRFVGLSGLIHGLFLCGIFLEWSASNYRWDWTLAIGLFFIIGKVALEAMGLIASTVLLSTGDQVWVMHSGGLLAGALAWWLHQRRLAALAEGR</sequence>
<organism evidence="7 8">
    <name type="scientific">Pseudidiomarina salinarum</name>
    <dbReference type="NCBI Taxonomy" id="435908"/>
    <lineage>
        <taxon>Bacteria</taxon>
        <taxon>Pseudomonadati</taxon>
        <taxon>Pseudomonadota</taxon>
        <taxon>Gammaproteobacteria</taxon>
        <taxon>Alteromonadales</taxon>
        <taxon>Idiomarinaceae</taxon>
        <taxon>Pseudidiomarina</taxon>
    </lineage>
</organism>
<dbReference type="InterPro" id="IPR022764">
    <property type="entry name" value="Peptidase_S54_rhomboid_dom"/>
</dbReference>
<proteinExistence type="predicted"/>
<comment type="caution">
    <text evidence="7">The sequence shown here is derived from an EMBL/GenBank/DDBJ whole genome shotgun (WGS) entry which is preliminary data.</text>
</comment>
<evidence type="ECO:0000259" key="6">
    <source>
        <dbReference type="Pfam" id="PF01694"/>
    </source>
</evidence>
<dbReference type="eggNOG" id="COG0705">
    <property type="taxonomic scope" value="Bacteria"/>
</dbReference>
<keyword evidence="2 5" id="KW-0812">Transmembrane</keyword>
<feature type="transmembrane region" description="Helical" evidence="5">
    <location>
        <begin position="84"/>
        <end position="103"/>
    </location>
</feature>
<comment type="subcellular location">
    <subcellularLocation>
        <location evidence="1">Membrane</location>
        <topology evidence="1">Multi-pass membrane protein</topology>
    </subcellularLocation>
</comment>
<feature type="transmembrane region" description="Helical" evidence="5">
    <location>
        <begin position="59"/>
        <end position="77"/>
    </location>
</feature>
<protein>
    <recommendedName>
        <fullName evidence="6">Peptidase S54 rhomboid domain-containing protein</fullName>
    </recommendedName>
</protein>
<keyword evidence="3 5" id="KW-1133">Transmembrane helix</keyword>
<feature type="transmembrane region" description="Helical" evidence="5">
    <location>
        <begin position="140"/>
        <end position="164"/>
    </location>
</feature>
<reference evidence="7 8" key="1">
    <citation type="submission" date="2014-06" db="EMBL/GenBank/DDBJ databases">
        <title>The draft genome sequence of Idiomarina salinarum ISL-52.</title>
        <authorList>
            <person name="Du J."/>
            <person name="Shao Z."/>
        </authorList>
    </citation>
    <scope>NUCLEOTIDE SEQUENCE [LARGE SCALE GENOMIC DNA]</scope>
    <source>
        <strain evidence="7 8">ISL-52</strain>
    </source>
</reference>
<evidence type="ECO:0000313" key="8">
    <source>
        <dbReference type="Proteomes" id="UP000054363"/>
    </source>
</evidence>
<dbReference type="InterPro" id="IPR035952">
    <property type="entry name" value="Rhomboid-like_sf"/>
</dbReference>
<evidence type="ECO:0000256" key="1">
    <source>
        <dbReference type="ARBA" id="ARBA00004141"/>
    </source>
</evidence>
<gene>
    <name evidence="7" type="ORF">IDSA_04520</name>
</gene>
<dbReference type="EMBL" id="JPER01000001">
    <property type="protein sequence ID" value="KFZ31946.1"/>
    <property type="molecule type" value="Genomic_DNA"/>
</dbReference>
<evidence type="ECO:0000313" key="7">
    <source>
        <dbReference type="EMBL" id="KFZ31946.1"/>
    </source>
</evidence>